<comment type="subcellular location">
    <subcellularLocation>
        <location evidence="1">Membrane</location>
        <topology evidence="1">Multi-pass membrane protein</topology>
    </subcellularLocation>
</comment>
<evidence type="ECO:0000313" key="9">
    <source>
        <dbReference type="Proteomes" id="UP001589628"/>
    </source>
</evidence>
<feature type="transmembrane region" description="Helical" evidence="6">
    <location>
        <begin position="171"/>
        <end position="190"/>
    </location>
</feature>
<feature type="transmembrane region" description="Helical" evidence="6">
    <location>
        <begin position="86"/>
        <end position="107"/>
    </location>
</feature>
<keyword evidence="3 6" id="KW-0812">Transmembrane</keyword>
<dbReference type="Pfam" id="PF00892">
    <property type="entry name" value="EamA"/>
    <property type="match status" value="2"/>
</dbReference>
<feature type="transmembrane region" description="Helical" evidence="6">
    <location>
        <begin position="58"/>
        <end position="80"/>
    </location>
</feature>
<feature type="transmembrane region" description="Helical" evidence="6">
    <location>
        <begin position="261"/>
        <end position="281"/>
    </location>
</feature>
<dbReference type="Proteomes" id="UP001589628">
    <property type="component" value="Unassembled WGS sequence"/>
</dbReference>
<evidence type="ECO:0000256" key="3">
    <source>
        <dbReference type="ARBA" id="ARBA00022692"/>
    </source>
</evidence>
<feature type="transmembrane region" description="Helical" evidence="6">
    <location>
        <begin position="138"/>
        <end position="159"/>
    </location>
</feature>
<dbReference type="EMBL" id="JBHLZN010000002">
    <property type="protein sequence ID" value="MFB9886138.1"/>
    <property type="molecule type" value="Genomic_DNA"/>
</dbReference>
<dbReference type="SUPFAM" id="SSF103481">
    <property type="entry name" value="Multidrug resistance efflux transporter EmrE"/>
    <property type="match status" value="2"/>
</dbReference>
<feature type="domain" description="EamA" evidence="7">
    <location>
        <begin position="8"/>
        <end position="131"/>
    </location>
</feature>
<feature type="transmembrane region" description="Helical" evidence="6">
    <location>
        <begin position="210"/>
        <end position="228"/>
    </location>
</feature>
<evidence type="ECO:0000256" key="2">
    <source>
        <dbReference type="ARBA" id="ARBA00007362"/>
    </source>
</evidence>
<sequence>MPLMDWALLMLANTAWAFNSVVGKWGVSHFDPLLFTALRFAAVLLLLFPWLRLAPGQLLPVLRIALVLGVIHFSLVFIGLDKAGGVGAVAVISQLYVPFTTLLAWWWLREPLSWQRGLGTLLAFLGVMLIGLDPEVLSYWQALIYVTLAALAMAVATIMMKQLQGVGVMTLQAWIGLVATPCLLLLSWLLEQDQWLKLSSASWQQWLLPLYSALGASLAGHAVVYYLLQRHPVNLVTPLLLLSPLLAVPMGVWLLEESFGWRFMLGAACTLLGVGLVHVRLEWIRRRLQF</sequence>
<evidence type="ECO:0000313" key="8">
    <source>
        <dbReference type="EMBL" id="MFB9886138.1"/>
    </source>
</evidence>
<keyword evidence="9" id="KW-1185">Reference proteome</keyword>
<dbReference type="InterPro" id="IPR000620">
    <property type="entry name" value="EamA_dom"/>
</dbReference>
<feature type="transmembrane region" description="Helical" evidence="6">
    <location>
        <begin position="114"/>
        <end position="132"/>
    </location>
</feature>
<dbReference type="InterPro" id="IPR037185">
    <property type="entry name" value="EmrE-like"/>
</dbReference>
<accession>A0ABV5ZC17</accession>
<feature type="transmembrane region" description="Helical" evidence="6">
    <location>
        <begin position="235"/>
        <end position="255"/>
    </location>
</feature>
<reference evidence="8 9" key="1">
    <citation type="submission" date="2024-09" db="EMBL/GenBank/DDBJ databases">
        <authorList>
            <person name="Sun Q."/>
            <person name="Mori K."/>
        </authorList>
    </citation>
    <scope>NUCLEOTIDE SEQUENCE [LARGE SCALE GENOMIC DNA]</scope>
    <source>
        <strain evidence="8 9">ATCC 51285</strain>
    </source>
</reference>
<dbReference type="RefSeq" id="WP_027311631.1">
    <property type="nucleotide sequence ID" value="NZ_JAUESS010000007.1"/>
</dbReference>
<evidence type="ECO:0000256" key="5">
    <source>
        <dbReference type="ARBA" id="ARBA00023136"/>
    </source>
</evidence>
<gene>
    <name evidence="8" type="ORF">ACFFLH_06925</name>
</gene>
<dbReference type="PANTHER" id="PTHR32322:SF2">
    <property type="entry name" value="EAMA DOMAIN-CONTAINING PROTEIN"/>
    <property type="match status" value="1"/>
</dbReference>
<feature type="transmembrane region" description="Helical" evidence="6">
    <location>
        <begin position="33"/>
        <end position="51"/>
    </location>
</feature>
<evidence type="ECO:0000259" key="7">
    <source>
        <dbReference type="Pfam" id="PF00892"/>
    </source>
</evidence>
<evidence type="ECO:0000256" key="1">
    <source>
        <dbReference type="ARBA" id="ARBA00004141"/>
    </source>
</evidence>
<organism evidence="8 9">
    <name type="scientific">Balneatrix alpica</name>
    <dbReference type="NCBI Taxonomy" id="75684"/>
    <lineage>
        <taxon>Bacteria</taxon>
        <taxon>Pseudomonadati</taxon>
        <taxon>Pseudomonadota</taxon>
        <taxon>Gammaproteobacteria</taxon>
        <taxon>Oceanospirillales</taxon>
        <taxon>Balneatrichaceae</taxon>
        <taxon>Balneatrix</taxon>
    </lineage>
</organism>
<evidence type="ECO:0000256" key="6">
    <source>
        <dbReference type="SAM" id="Phobius"/>
    </source>
</evidence>
<keyword evidence="5 6" id="KW-0472">Membrane</keyword>
<dbReference type="PANTHER" id="PTHR32322">
    <property type="entry name" value="INNER MEMBRANE TRANSPORTER"/>
    <property type="match status" value="1"/>
</dbReference>
<proteinExistence type="inferred from homology"/>
<feature type="domain" description="EamA" evidence="7">
    <location>
        <begin position="142"/>
        <end position="277"/>
    </location>
</feature>
<protein>
    <submittedName>
        <fullName evidence="8">DMT family transporter</fullName>
    </submittedName>
</protein>
<comment type="caution">
    <text evidence="8">The sequence shown here is derived from an EMBL/GenBank/DDBJ whole genome shotgun (WGS) entry which is preliminary data.</text>
</comment>
<dbReference type="InterPro" id="IPR050638">
    <property type="entry name" value="AA-Vitamin_Transporters"/>
</dbReference>
<keyword evidence="4 6" id="KW-1133">Transmembrane helix</keyword>
<name>A0ABV5ZC17_9GAMM</name>
<comment type="similarity">
    <text evidence="2">Belongs to the EamA transporter family.</text>
</comment>
<evidence type="ECO:0000256" key="4">
    <source>
        <dbReference type="ARBA" id="ARBA00022989"/>
    </source>
</evidence>